<accession>A0A9P5PIQ2</accession>
<sequence length="318" mass="35828">MSMSRASDEDRRIQIQGRSADSIERIQDRMSPPLYYRPKKFHIRRVRIQRMGTPPSVIFASETVEETDKGVKIKDEEEEGNILRVPRKVYSVDANNKTISLIKRRKLDGIFFLFEDLPSQFSQLSSHEVRVPRNIDSNNRRGECSSAWAALNGLPPHLCTGSTKSPMLLFSESPRSEYQGPTVVQALSCSSMQCPTPPRSESNVPLKPRTPVCKSESASESGHSQTVSSSRIFPESTESLVLAFSKIQPDSSSFSTAQVTGNMEVSGQFGPLLQLPRFDHLVLPQNEQEVNDLEGDYNMPDWDEDDILDKFELVYPED</sequence>
<evidence type="ECO:0000256" key="1">
    <source>
        <dbReference type="SAM" id="MobiDB-lite"/>
    </source>
</evidence>
<gene>
    <name evidence="2" type="ORF">BDP27DRAFT_1365624</name>
</gene>
<organism evidence="2 3">
    <name type="scientific">Rhodocollybia butyracea</name>
    <dbReference type="NCBI Taxonomy" id="206335"/>
    <lineage>
        <taxon>Eukaryota</taxon>
        <taxon>Fungi</taxon>
        <taxon>Dikarya</taxon>
        <taxon>Basidiomycota</taxon>
        <taxon>Agaricomycotina</taxon>
        <taxon>Agaricomycetes</taxon>
        <taxon>Agaricomycetidae</taxon>
        <taxon>Agaricales</taxon>
        <taxon>Marasmiineae</taxon>
        <taxon>Omphalotaceae</taxon>
        <taxon>Rhodocollybia</taxon>
    </lineage>
</organism>
<protein>
    <submittedName>
        <fullName evidence="2">Uncharacterized protein</fullName>
    </submittedName>
</protein>
<dbReference type="AlphaFoldDB" id="A0A9P5PIQ2"/>
<feature type="compositionally biased region" description="Polar residues" evidence="1">
    <location>
        <begin position="216"/>
        <end position="230"/>
    </location>
</feature>
<name>A0A9P5PIQ2_9AGAR</name>
<evidence type="ECO:0000313" key="3">
    <source>
        <dbReference type="Proteomes" id="UP000772434"/>
    </source>
</evidence>
<dbReference type="EMBL" id="JADNRY010000087">
    <property type="protein sequence ID" value="KAF9066449.1"/>
    <property type="molecule type" value="Genomic_DNA"/>
</dbReference>
<proteinExistence type="predicted"/>
<reference evidence="2" key="1">
    <citation type="submission" date="2020-11" db="EMBL/GenBank/DDBJ databases">
        <authorList>
            <consortium name="DOE Joint Genome Institute"/>
            <person name="Ahrendt S."/>
            <person name="Riley R."/>
            <person name="Andreopoulos W."/>
            <person name="Labutti K."/>
            <person name="Pangilinan J."/>
            <person name="Ruiz-Duenas F.J."/>
            <person name="Barrasa J.M."/>
            <person name="Sanchez-Garcia M."/>
            <person name="Camarero S."/>
            <person name="Miyauchi S."/>
            <person name="Serrano A."/>
            <person name="Linde D."/>
            <person name="Babiker R."/>
            <person name="Drula E."/>
            <person name="Ayuso-Fernandez I."/>
            <person name="Pacheco R."/>
            <person name="Padilla G."/>
            <person name="Ferreira P."/>
            <person name="Barriuso J."/>
            <person name="Kellner H."/>
            <person name="Castanera R."/>
            <person name="Alfaro M."/>
            <person name="Ramirez L."/>
            <person name="Pisabarro A.G."/>
            <person name="Kuo A."/>
            <person name="Tritt A."/>
            <person name="Lipzen A."/>
            <person name="He G."/>
            <person name="Yan M."/>
            <person name="Ng V."/>
            <person name="Cullen D."/>
            <person name="Martin F."/>
            <person name="Rosso M.-N."/>
            <person name="Henrissat B."/>
            <person name="Hibbett D."/>
            <person name="Martinez A.T."/>
            <person name="Grigoriev I.V."/>
        </authorList>
    </citation>
    <scope>NUCLEOTIDE SEQUENCE</scope>
    <source>
        <strain evidence="2">AH 40177</strain>
    </source>
</reference>
<dbReference type="Proteomes" id="UP000772434">
    <property type="component" value="Unassembled WGS sequence"/>
</dbReference>
<feature type="region of interest" description="Disordered" evidence="1">
    <location>
        <begin position="195"/>
        <end position="230"/>
    </location>
</feature>
<keyword evidence="3" id="KW-1185">Reference proteome</keyword>
<comment type="caution">
    <text evidence="2">The sequence shown here is derived from an EMBL/GenBank/DDBJ whole genome shotgun (WGS) entry which is preliminary data.</text>
</comment>
<evidence type="ECO:0000313" key="2">
    <source>
        <dbReference type="EMBL" id="KAF9066449.1"/>
    </source>
</evidence>